<evidence type="ECO:0000313" key="2">
    <source>
        <dbReference type="EMBL" id="GGK38766.1"/>
    </source>
</evidence>
<name>A0A917QA05_9HYPH</name>
<dbReference type="InterPro" id="IPR021529">
    <property type="entry name" value="DUF2798"/>
</dbReference>
<gene>
    <name evidence="2" type="ORF">GCM10011322_27300</name>
</gene>
<sequence length="79" mass="8545">MRKLPARSAPFLFALFLSGIMSLIVSGLATARAVGFEGLFVTWMSAWVISWAIAFPGVLTFAPLVRRIVARLVEPPPTG</sequence>
<evidence type="ECO:0000256" key="1">
    <source>
        <dbReference type="SAM" id="Phobius"/>
    </source>
</evidence>
<proteinExistence type="predicted"/>
<accession>A0A917QA05</accession>
<dbReference type="Pfam" id="PF11391">
    <property type="entry name" value="DUF2798"/>
    <property type="match status" value="1"/>
</dbReference>
<evidence type="ECO:0008006" key="4">
    <source>
        <dbReference type="Google" id="ProtNLM"/>
    </source>
</evidence>
<feature type="transmembrane region" description="Helical" evidence="1">
    <location>
        <begin position="41"/>
        <end position="62"/>
    </location>
</feature>
<organism evidence="2 3">
    <name type="scientific">Salinarimonas ramus</name>
    <dbReference type="NCBI Taxonomy" id="690164"/>
    <lineage>
        <taxon>Bacteria</taxon>
        <taxon>Pseudomonadati</taxon>
        <taxon>Pseudomonadota</taxon>
        <taxon>Alphaproteobacteria</taxon>
        <taxon>Hyphomicrobiales</taxon>
        <taxon>Salinarimonadaceae</taxon>
        <taxon>Salinarimonas</taxon>
    </lineage>
</organism>
<keyword evidence="1" id="KW-1133">Transmembrane helix</keyword>
<keyword evidence="3" id="KW-1185">Reference proteome</keyword>
<evidence type="ECO:0000313" key="3">
    <source>
        <dbReference type="Proteomes" id="UP000600449"/>
    </source>
</evidence>
<dbReference type="EMBL" id="BMMF01000007">
    <property type="protein sequence ID" value="GGK38766.1"/>
    <property type="molecule type" value="Genomic_DNA"/>
</dbReference>
<dbReference type="AlphaFoldDB" id="A0A917QA05"/>
<reference evidence="2 3" key="1">
    <citation type="journal article" date="2014" name="Int. J. Syst. Evol. Microbiol.">
        <title>Complete genome sequence of Corynebacterium casei LMG S-19264T (=DSM 44701T), isolated from a smear-ripened cheese.</title>
        <authorList>
            <consortium name="US DOE Joint Genome Institute (JGI-PGF)"/>
            <person name="Walter F."/>
            <person name="Albersmeier A."/>
            <person name="Kalinowski J."/>
            <person name="Ruckert C."/>
        </authorList>
    </citation>
    <scope>NUCLEOTIDE SEQUENCE [LARGE SCALE GENOMIC DNA]</scope>
    <source>
        <strain evidence="2 3">CGMCC 1.9161</strain>
    </source>
</reference>
<keyword evidence="1" id="KW-0812">Transmembrane</keyword>
<dbReference type="Proteomes" id="UP000600449">
    <property type="component" value="Unassembled WGS sequence"/>
</dbReference>
<comment type="caution">
    <text evidence="2">The sequence shown here is derived from an EMBL/GenBank/DDBJ whole genome shotgun (WGS) entry which is preliminary data.</text>
</comment>
<keyword evidence="1" id="KW-0472">Membrane</keyword>
<dbReference type="RefSeq" id="WP_244645405.1">
    <property type="nucleotide sequence ID" value="NZ_BMMF01000007.1"/>
</dbReference>
<protein>
    <recommendedName>
        <fullName evidence="4">DUF2798 domain-containing protein</fullName>
    </recommendedName>
</protein>